<keyword evidence="3 4" id="KW-0408">Iron</keyword>
<reference evidence="7" key="1">
    <citation type="submission" date="2020-07" db="EMBL/GenBank/DDBJ databases">
        <title>Huge and variable diversity of episymbiotic CPR bacteria and DPANN archaea in groundwater ecosystems.</title>
        <authorList>
            <person name="He C.Y."/>
            <person name="Keren R."/>
            <person name="Whittaker M."/>
            <person name="Farag I.F."/>
            <person name="Doudna J."/>
            <person name="Cate J.H.D."/>
            <person name="Banfield J.F."/>
        </authorList>
    </citation>
    <scope>NUCLEOTIDE SEQUENCE</scope>
    <source>
        <strain evidence="7">NC_groundwater_672_Ag_B-0.1um_62_36</strain>
    </source>
</reference>
<feature type="domain" description="Cytochrome c" evidence="6">
    <location>
        <begin position="44"/>
        <end position="136"/>
    </location>
</feature>
<sequence length="158" mass="17578">MNSREFLFLFLLSTLPWGCGSPEAGDGVLHNFLDRGQRERLQLAKIHRGERLYRHYCLLCHGEEGRGDGYNASTLEVPPRDLAAPGFLRKTSDEQLSVVIARGSRALGKSPLCPPWGRVLKEEEIRDLIAYVRNLGRKPPFSVQSPQSSPMSGGHPSP</sequence>
<organism evidence="7 8">
    <name type="scientific">Tectimicrobiota bacterium</name>
    <dbReference type="NCBI Taxonomy" id="2528274"/>
    <lineage>
        <taxon>Bacteria</taxon>
        <taxon>Pseudomonadati</taxon>
        <taxon>Nitrospinota/Tectimicrobiota group</taxon>
        <taxon>Candidatus Tectimicrobiota</taxon>
    </lineage>
</organism>
<feature type="region of interest" description="Disordered" evidence="5">
    <location>
        <begin position="139"/>
        <end position="158"/>
    </location>
</feature>
<proteinExistence type="predicted"/>
<dbReference type="EMBL" id="JACPRF010000047">
    <property type="protein sequence ID" value="MBI2875557.1"/>
    <property type="molecule type" value="Genomic_DNA"/>
</dbReference>
<evidence type="ECO:0000313" key="8">
    <source>
        <dbReference type="Proteomes" id="UP000769766"/>
    </source>
</evidence>
<evidence type="ECO:0000256" key="3">
    <source>
        <dbReference type="ARBA" id="ARBA00023004"/>
    </source>
</evidence>
<dbReference type="GO" id="GO:0046872">
    <property type="term" value="F:metal ion binding"/>
    <property type="evidence" value="ECO:0007669"/>
    <property type="project" value="UniProtKB-KW"/>
</dbReference>
<dbReference type="GO" id="GO:0020037">
    <property type="term" value="F:heme binding"/>
    <property type="evidence" value="ECO:0007669"/>
    <property type="project" value="InterPro"/>
</dbReference>
<keyword evidence="2 4" id="KW-0479">Metal-binding</keyword>
<evidence type="ECO:0000256" key="5">
    <source>
        <dbReference type="SAM" id="MobiDB-lite"/>
    </source>
</evidence>
<dbReference type="Pfam" id="PF13442">
    <property type="entry name" value="Cytochrome_CBB3"/>
    <property type="match status" value="1"/>
</dbReference>
<comment type="caution">
    <text evidence="7">The sequence shown here is derived from an EMBL/GenBank/DDBJ whole genome shotgun (WGS) entry which is preliminary data.</text>
</comment>
<evidence type="ECO:0000313" key="7">
    <source>
        <dbReference type="EMBL" id="MBI2875557.1"/>
    </source>
</evidence>
<dbReference type="AlphaFoldDB" id="A0A932CMS8"/>
<protein>
    <submittedName>
        <fullName evidence="7">Cytochrome c</fullName>
    </submittedName>
</protein>
<keyword evidence="1 4" id="KW-0349">Heme</keyword>
<dbReference type="PROSITE" id="PS51007">
    <property type="entry name" value="CYTC"/>
    <property type="match status" value="1"/>
</dbReference>
<gene>
    <name evidence="7" type="ORF">HYY20_01600</name>
</gene>
<dbReference type="SUPFAM" id="SSF46626">
    <property type="entry name" value="Cytochrome c"/>
    <property type="match status" value="1"/>
</dbReference>
<dbReference type="Gene3D" id="1.10.760.10">
    <property type="entry name" value="Cytochrome c-like domain"/>
    <property type="match status" value="1"/>
</dbReference>
<accession>A0A932CMS8</accession>
<evidence type="ECO:0000256" key="4">
    <source>
        <dbReference type="PROSITE-ProRule" id="PRU00433"/>
    </source>
</evidence>
<evidence type="ECO:0000256" key="1">
    <source>
        <dbReference type="ARBA" id="ARBA00022617"/>
    </source>
</evidence>
<evidence type="ECO:0000256" key="2">
    <source>
        <dbReference type="ARBA" id="ARBA00022723"/>
    </source>
</evidence>
<dbReference type="InterPro" id="IPR009056">
    <property type="entry name" value="Cyt_c-like_dom"/>
</dbReference>
<evidence type="ECO:0000259" key="6">
    <source>
        <dbReference type="PROSITE" id="PS51007"/>
    </source>
</evidence>
<dbReference type="GO" id="GO:0009055">
    <property type="term" value="F:electron transfer activity"/>
    <property type="evidence" value="ECO:0007669"/>
    <property type="project" value="InterPro"/>
</dbReference>
<dbReference type="InterPro" id="IPR036909">
    <property type="entry name" value="Cyt_c-like_dom_sf"/>
</dbReference>
<name>A0A932CMS8_UNCTE</name>
<dbReference type="Proteomes" id="UP000769766">
    <property type="component" value="Unassembled WGS sequence"/>
</dbReference>